<dbReference type="RefSeq" id="WP_141580341.1">
    <property type="nucleotide sequence ID" value="NZ_JARAVA010000131.1"/>
</dbReference>
<organism evidence="6 7">
    <name type="scientific">Streptomyces ipomoeae</name>
    <dbReference type="NCBI Taxonomy" id="103232"/>
    <lineage>
        <taxon>Bacteria</taxon>
        <taxon>Bacillati</taxon>
        <taxon>Actinomycetota</taxon>
        <taxon>Actinomycetes</taxon>
        <taxon>Kitasatosporales</taxon>
        <taxon>Streptomycetaceae</taxon>
        <taxon>Streptomyces</taxon>
    </lineage>
</organism>
<evidence type="ECO:0000259" key="5">
    <source>
        <dbReference type="PROSITE" id="PS51462"/>
    </source>
</evidence>
<dbReference type="PANTHER" id="PTHR43046">
    <property type="entry name" value="GDP-MANNOSE MANNOSYL HYDROLASE"/>
    <property type="match status" value="1"/>
</dbReference>
<evidence type="ECO:0000256" key="3">
    <source>
        <dbReference type="ARBA" id="ARBA00022801"/>
    </source>
</evidence>
<dbReference type="PANTHER" id="PTHR43046:SF14">
    <property type="entry name" value="MUTT_NUDIX FAMILY PROTEIN"/>
    <property type="match status" value="1"/>
</dbReference>
<gene>
    <name evidence="6" type="ORF">Sipo8835_00815</name>
</gene>
<dbReference type="Gene3D" id="3.90.79.10">
    <property type="entry name" value="Nucleoside Triphosphate Pyrophosphohydrolase"/>
    <property type="match status" value="1"/>
</dbReference>
<dbReference type="InterPro" id="IPR015797">
    <property type="entry name" value="NUDIX_hydrolase-like_dom_sf"/>
</dbReference>
<proteinExistence type="inferred from homology"/>
<comment type="caution">
    <text evidence="6">The sequence shown here is derived from an EMBL/GenBank/DDBJ whole genome shotgun (WGS) entry which is preliminary data.</text>
</comment>
<dbReference type="PROSITE" id="PS00893">
    <property type="entry name" value="NUDIX_BOX"/>
    <property type="match status" value="1"/>
</dbReference>
<dbReference type="InterPro" id="IPR020084">
    <property type="entry name" value="NUDIX_hydrolase_CS"/>
</dbReference>
<dbReference type="Pfam" id="PF00293">
    <property type="entry name" value="NUDIX"/>
    <property type="match status" value="1"/>
</dbReference>
<protein>
    <submittedName>
        <fullName evidence="6">NUDIX domain-containing protein</fullName>
    </submittedName>
</protein>
<name>A0AAE9B387_9ACTN</name>
<sequence>MTSEQANLDAWTAYGTHHIQRGTDVPHADRLVWGFWPTGPGAEVLGDITGRRVLDLGSGLGTYAAYLAREHGALVDAVDASPSQHQRATARYGRQPGLNLILADAVEHLRRSEPYDVIYSIHSLAYIDPHRLLPVLAAALAPGGRLVFSVLHTDSDGHGPSTAVAPRPEILPLAGGGRLTVQMWVLAPSLWEDLFVEHGLVMDQVDLLTAPDDSNPVTCAVFQIRRPARVTSRPRTSSPPEPNGAFGVGAILHGPNGLLLGLHRRGTRELPGGKIEPGESLRHAVGRELAEETGLTAREEDVVLLGTLVDTVGGVLRVTVATVVTKWDGEPTDQEGESVGDWRWYPLDQLPNGLFTPSAQCLTAWRPTLPIDHTPAEYTPFATARSLAEAEPQ</sequence>
<keyword evidence="3 4" id="KW-0378">Hydrolase</keyword>
<dbReference type="InterPro" id="IPR029063">
    <property type="entry name" value="SAM-dependent_MTases_sf"/>
</dbReference>
<dbReference type="InterPro" id="IPR000086">
    <property type="entry name" value="NUDIX_hydrolase_dom"/>
</dbReference>
<dbReference type="PROSITE" id="PS51462">
    <property type="entry name" value="NUDIX"/>
    <property type="match status" value="1"/>
</dbReference>
<dbReference type="GO" id="GO:0016787">
    <property type="term" value="F:hydrolase activity"/>
    <property type="evidence" value="ECO:0007669"/>
    <property type="project" value="UniProtKB-KW"/>
</dbReference>
<dbReference type="CDD" id="cd02440">
    <property type="entry name" value="AdoMet_MTases"/>
    <property type="match status" value="1"/>
</dbReference>
<accession>A0AAE9B387</accession>
<dbReference type="SUPFAM" id="SSF55811">
    <property type="entry name" value="Nudix"/>
    <property type="match status" value="1"/>
</dbReference>
<dbReference type="SUPFAM" id="SSF53335">
    <property type="entry name" value="S-adenosyl-L-methionine-dependent methyltransferases"/>
    <property type="match status" value="1"/>
</dbReference>
<dbReference type="CDD" id="cd04678">
    <property type="entry name" value="NUDIX_MTH2_Nudt15"/>
    <property type="match status" value="1"/>
</dbReference>
<dbReference type="Gene3D" id="3.40.50.150">
    <property type="entry name" value="Vaccinia Virus protein VP39"/>
    <property type="match status" value="1"/>
</dbReference>
<dbReference type="PRINTS" id="PR00502">
    <property type="entry name" value="NUDIXFAMILY"/>
</dbReference>
<dbReference type="AlphaFoldDB" id="A0AAE9B387"/>
<dbReference type="Pfam" id="PF13489">
    <property type="entry name" value="Methyltransf_23"/>
    <property type="match status" value="1"/>
</dbReference>
<evidence type="ECO:0000313" key="6">
    <source>
        <dbReference type="EMBL" id="TQE40037.1"/>
    </source>
</evidence>
<evidence type="ECO:0000313" key="7">
    <source>
        <dbReference type="Proteomes" id="UP000318720"/>
    </source>
</evidence>
<evidence type="ECO:0000256" key="2">
    <source>
        <dbReference type="ARBA" id="ARBA00005582"/>
    </source>
</evidence>
<evidence type="ECO:0000256" key="4">
    <source>
        <dbReference type="RuleBase" id="RU003476"/>
    </source>
</evidence>
<dbReference type="InterPro" id="IPR020476">
    <property type="entry name" value="Nudix_hydrolase"/>
</dbReference>
<evidence type="ECO:0000256" key="1">
    <source>
        <dbReference type="ARBA" id="ARBA00001946"/>
    </source>
</evidence>
<comment type="similarity">
    <text evidence="2 4">Belongs to the Nudix hydrolase family.</text>
</comment>
<dbReference type="Proteomes" id="UP000318720">
    <property type="component" value="Unassembled WGS sequence"/>
</dbReference>
<dbReference type="EMBL" id="SPAZ01000010">
    <property type="protein sequence ID" value="TQE40037.1"/>
    <property type="molecule type" value="Genomic_DNA"/>
</dbReference>
<comment type="cofactor">
    <cofactor evidence="1">
        <name>Mg(2+)</name>
        <dbReference type="ChEBI" id="CHEBI:18420"/>
    </cofactor>
</comment>
<feature type="domain" description="Nudix hydrolase" evidence="5">
    <location>
        <begin position="241"/>
        <end position="368"/>
    </location>
</feature>
<reference evidence="6 7" key="1">
    <citation type="submission" date="2019-03" db="EMBL/GenBank/DDBJ databases">
        <title>Comparative genomic analyses of the sweetpotato soil rot pathogen, Streptomyces ipomoeae.</title>
        <authorList>
            <person name="Ruschel Soares N."/>
            <person name="Badger J.H."/>
            <person name="Huguet-Tapia J.C."/>
            <person name="Clark C.A."/>
            <person name="Pettis G.S."/>
        </authorList>
    </citation>
    <scope>NUCLEOTIDE SEQUENCE [LARGE SCALE GENOMIC DNA]</scope>
    <source>
        <strain evidence="6 7">88-35</strain>
    </source>
</reference>